<dbReference type="Proteomes" id="UP000005203">
    <property type="component" value="Linkage group LG5"/>
</dbReference>
<proteinExistence type="predicted"/>
<gene>
    <name evidence="2" type="primary">100577128</name>
    <name evidence="4" type="synonym">LOC100577128</name>
</gene>
<dbReference type="EnsemblMetazoa" id="XM_003251355">
    <property type="protein sequence ID" value="XP_003251403"/>
    <property type="gene ID" value="LOC100577128"/>
</dbReference>
<organism evidence="2">
    <name type="scientific">Apis mellifera</name>
    <name type="common">Honeybee</name>
    <dbReference type="NCBI Taxonomy" id="7460"/>
    <lineage>
        <taxon>Eukaryota</taxon>
        <taxon>Metazoa</taxon>
        <taxon>Ecdysozoa</taxon>
        <taxon>Arthropoda</taxon>
        <taxon>Hexapoda</taxon>
        <taxon>Insecta</taxon>
        <taxon>Pterygota</taxon>
        <taxon>Neoptera</taxon>
        <taxon>Endopterygota</taxon>
        <taxon>Hymenoptera</taxon>
        <taxon>Apocrita</taxon>
        <taxon>Aculeata</taxon>
        <taxon>Apoidea</taxon>
        <taxon>Anthophila</taxon>
        <taxon>Apidae</taxon>
        <taxon>Apis</taxon>
    </lineage>
</organism>
<evidence type="ECO:0000313" key="4">
    <source>
        <dbReference type="RefSeq" id="XP_003251403.2"/>
    </source>
</evidence>
<keyword evidence="3" id="KW-1185">Reference proteome</keyword>
<evidence type="ECO:0000313" key="2">
    <source>
        <dbReference type="EnsemblMetazoa" id="XP_003251403"/>
    </source>
</evidence>
<dbReference type="OMA" id="LTIFTHT"/>
<dbReference type="RefSeq" id="XP_003251403.2">
    <property type="nucleotide sequence ID" value="XM_003251355.4"/>
</dbReference>
<sequence length="164" mass="18723">MMKIYFCVFLIIYKGYLLSVNGQNCFEYTWIAPMYENSDKYNCSSITNGPCISPPIYTEEPPDVNQLWETKQKLCSVISGNICIKYTFYFDNNIVNTTSFCGKVIEDNVIAITSGCYEQKINGYILELCACEARKGKPCNTSVTIKYSIILVNTMLLLIFIRLI</sequence>
<dbReference type="AlphaFoldDB" id="A0A7M7GAK5"/>
<reference evidence="4" key="2">
    <citation type="submission" date="2025-04" db="UniProtKB">
        <authorList>
            <consortium name="RefSeq"/>
        </authorList>
    </citation>
    <scope>IDENTIFICATION</scope>
    <source>
        <strain evidence="4">DH4</strain>
        <tissue evidence="4">Whole body</tissue>
    </source>
</reference>
<dbReference type="OrthoDB" id="8187791at2759"/>
<name>A0A7M7GAK5_APIME</name>
<evidence type="ECO:0000313" key="3">
    <source>
        <dbReference type="Proteomes" id="UP000005203"/>
    </source>
</evidence>
<accession>A0A7M7GAK5</accession>
<reference evidence="2" key="1">
    <citation type="submission" date="2021-01" db="UniProtKB">
        <authorList>
            <consortium name="EnsemblMetazoa"/>
        </authorList>
    </citation>
    <scope>IDENTIFICATION</scope>
    <source>
        <strain evidence="2">DH4</strain>
    </source>
</reference>
<keyword evidence="1" id="KW-0732">Signal</keyword>
<dbReference type="GeneID" id="100577128"/>
<accession>A0A8B6XY61</accession>
<dbReference type="KEGG" id="ame:100577128"/>
<evidence type="ECO:0000256" key="1">
    <source>
        <dbReference type="SAM" id="SignalP"/>
    </source>
</evidence>
<feature type="chain" id="PRO_5044659290" evidence="1">
    <location>
        <begin position="23"/>
        <end position="164"/>
    </location>
</feature>
<feature type="signal peptide" evidence="1">
    <location>
        <begin position="1"/>
        <end position="22"/>
    </location>
</feature>
<protein>
    <submittedName>
        <fullName evidence="4">Uncharacterized protein LOC100577128</fullName>
    </submittedName>
</protein>